<reference evidence="14 15" key="1">
    <citation type="submission" date="2019-06" db="EMBL/GenBank/DDBJ databases">
        <title>Sequencing the genomes of 1000 actinobacteria strains.</title>
        <authorList>
            <person name="Klenk H.-P."/>
        </authorList>
    </citation>
    <scope>NUCLEOTIDE SEQUENCE [LARGE SCALE GENOMIC DNA]</scope>
    <source>
        <strain evidence="14 15">DSM 103495</strain>
    </source>
</reference>
<dbReference type="PANTHER" id="PTHR33445:SF1">
    <property type="entry name" value="ATP SYNTHASE SUBUNIT B"/>
    <property type="match status" value="1"/>
</dbReference>
<dbReference type="PANTHER" id="PTHR33445">
    <property type="entry name" value="ATP SYNTHASE SUBUNIT B', CHLOROPLASTIC"/>
    <property type="match status" value="1"/>
</dbReference>
<evidence type="ECO:0000256" key="11">
    <source>
        <dbReference type="ARBA" id="ARBA00037847"/>
    </source>
</evidence>
<comment type="subunit">
    <text evidence="12">F-type ATPases have 2 components, F(1) - the catalytic core - and F(0) - the membrane proton channel. F(1) has five subunits: alpha(3), beta(3), gamma(1), delta(1), epsilon(1). F(0) has three main subunits: a(1), b(2) and c(10-14). The alpha and beta chains form an alternating ring which encloses part of the gamma chain. F(1) is attached to F(0) by a central stalk formed by the gamma and epsilon chains, while a peripheral stalk is formed by the delta and b chains.</text>
</comment>
<feature type="transmembrane region" description="Helical" evidence="12">
    <location>
        <begin position="18"/>
        <end position="37"/>
    </location>
</feature>
<sequence>MRAESLAAENFLLPNGTFFVELAIFLLVFAVIWLFVVPPIREVLDQREARVTEAADHRRQAREAFAAAEDRYRSALARAHADAARLREQARNEGRAILVANRDHARDRTDEMVATATAELRTQAAAAAARFDTRLDPLAHDLADRVIGGGRR</sequence>
<name>A0A543FGA3_9NOCA</name>
<evidence type="ECO:0000256" key="5">
    <source>
        <dbReference type="ARBA" id="ARBA00022781"/>
    </source>
</evidence>
<keyword evidence="8 12" id="KW-0472">Membrane</keyword>
<gene>
    <name evidence="12" type="primary">atpF</name>
    <name evidence="14" type="ORF">FB390_4511</name>
</gene>
<comment type="similarity">
    <text evidence="1 12 13">Belongs to the ATPase B chain family.</text>
</comment>
<dbReference type="GO" id="GO:0046961">
    <property type="term" value="F:proton-transporting ATPase activity, rotational mechanism"/>
    <property type="evidence" value="ECO:0007669"/>
    <property type="project" value="TreeGrafter"/>
</dbReference>
<dbReference type="HAMAP" id="MF_01398">
    <property type="entry name" value="ATP_synth_b_bprime"/>
    <property type="match status" value="1"/>
</dbReference>
<evidence type="ECO:0000313" key="14">
    <source>
        <dbReference type="EMBL" id="TQM32811.1"/>
    </source>
</evidence>
<evidence type="ECO:0000256" key="9">
    <source>
        <dbReference type="ARBA" id="ARBA00023310"/>
    </source>
</evidence>
<keyword evidence="15" id="KW-1185">Reference proteome</keyword>
<keyword evidence="5 12" id="KW-0375">Hydrogen ion transport</keyword>
<keyword evidence="4 12" id="KW-0812">Transmembrane</keyword>
<dbReference type="GO" id="GO:0012505">
    <property type="term" value="C:endomembrane system"/>
    <property type="evidence" value="ECO:0007669"/>
    <property type="project" value="UniProtKB-SubCell"/>
</dbReference>
<evidence type="ECO:0000256" key="10">
    <source>
        <dbReference type="ARBA" id="ARBA00025198"/>
    </source>
</evidence>
<evidence type="ECO:0000256" key="3">
    <source>
        <dbReference type="ARBA" id="ARBA00022547"/>
    </source>
</evidence>
<dbReference type="OrthoDB" id="5242917at2"/>
<evidence type="ECO:0000256" key="12">
    <source>
        <dbReference type="HAMAP-Rule" id="MF_01398"/>
    </source>
</evidence>
<dbReference type="AlphaFoldDB" id="A0A543FGA3"/>
<dbReference type="InterPro" id="IPR050059">
    <property type="entry name" value="ATP_synthase_B_chain"/>
</dbReference>
<keyword evidence="6 12" id="KW-1133">Transmembrane helix</keyword>
<evidence type="ECO:0000256" key="13">
    <source>
        <dbReference type="RuleBase" id="RU003848"/>
    </source>
</evidence>
<keyword evidence="2 12" id="KW-0813">Transport</keyword>
<keyword evidence="7 12" id="KW-0406">Ion transport</keyword>
<comment type="caution">
    <text evidence="14">The sequence shown here is derived from an EMBL/GenBank/DDBJ whole genome shotgun (WGS) entry which is preliminary data.</text>
</comment>
<dbReference type="RefSeq" id="WP_141810664.1">
    <property type="nucleotide sequence ID" value="NZ_VFPG01000001.1"/>
</dbReference>
<dbReference type="GO" id="GO:0045259">
    <property type="term" value="C:proton-transporting ATP synthase complex"/>
    <property type="evidence" value="ECO:0007669"/>
    <property type="project" value="UniProtKB-KW"/>
</dbReference>
<evidence type="ECO:0000256" key="1">
    <source>
        <dbReference type="ARBA" id="ARBA00005513"/>
    </source>
</evidence>
<keyword evidence="9 12" id="KW-0066">ATP synthesis</keyword>
<keyword evidence="3 12" id="KW-0138">CF(0)</keyword>
<evidence type="ECO:0000256" key="2">
    <source>
        <dbReference type="ARBA" id="ARBA00022448"/>
    </source>
</evidence>
<dbReference type="Proteomes" id="UP000316331">
    <property type="component" value="Unassembled WGS sequence"/>
</dbReference>
<evidence type="ECO:0000313" key="15">
    <source>
        <dbReference type="Proteomes" id="UP000316331"/>
    </source>
</evidence>
<dbReference type="CDD" id="cd06503">
    <property type="entry name" value="ATP-synt_Fo_b"/>
    <property type="match status" value="1"/>
</dbReference>
<evidence type="ECO:0000256" key="6">
    <source>
        <dbReference type="ARBA" id="ARBA00022989"/>
    </source>
</evidence>
<organism evidence="14 15">
    <name type="scientific">Nocardia bhagyanarayanae</name>
    <dbReference type="NCBI Taxonomy" id="1215925"/>
    <lineage>
        <taxon>Bacteria</taxon>
        <taxon>Bacillati</taxon>
        <taxon>Actinomycetota</taxon>
        <taxon>Actinomycetes</taxon>
        <taxon>Mycobacteriales</taxon>
        <taxon>Nocardiaceae</taxon>
        <taxon>Nocardia</taxon>
    </lineage>
</organism>
<comment type="subcellular location">
    <subcellularLocation>
        <location evidence="12">Cell membrane</location>
        <topology evidence="12">Single-pass membrane protein</topology>
    </subcellularLocation>
    <subcellularLocation>
        <location evidence="11">Endomembrane system</location>
        <topology evidence="11">Single-pass membrane protein</topology>
    </subcellularLocation>
</comment>
<protein>
    <recommendedName>
        <fullName evidence="12">ATP synthase subunit b</fullName>
    </recommendedName>
    <alternativeName>
        <fullName evidence="12">ATP synthase F(0) sector subunit b</fullName>
    </alternativeName>
    <alternativeName>
        <fullName evidence="12">ATPase subunit I</fullName>
    </alternativeName>
    <alternativeName>
        <fullName evidence="12">F-type ATPase subunit b</fullName>
        <shortName evidence="12">F-ATPase subunit b</shortName>
    </alternativeName>
</protein>
<dbReference type="GO" id="GO:0046933">
    <property type="term" value="F:proton-transporting ATP synthase activity, rotational mechanism"/>
    <property type="evidence" value="ECO:0007669"/>
    <property type="project" value="UniProtKB-UniRule"/>
</dbReference>
<dbReference type="GO" id="GO:0005886">
    <property type="term" value="C:plasma membrane"/>
    <property type="evidence" value="ECO:0007669"/>
    <property type="project" value="UniProtKB-SubCell"/>
</dbReference>
<accession>A0A543FGA3</accession>
<comment type="function">
    <text evidence="12">Component of the F(0) channel, it forms part of the peripheral stalk, linking F(1) to F(0).</text>
</comment>
<keyword evidence="12" id="KW-1003">Cell membrane</keyword>
<proteinExistence type="inferred from homology"/>
<evidence type="ECO:0000256" key="7">
    <source>
        <dbReference type="ARBA" id="ARBA00023065"/>
    </source>
</evidence>
<evidence type="ECO:0000256" key="4">
    <source>
        <dbReference type="ARBA" id="ARBA00022692"/>
    </source>
</evidence>
<evidence type="ECO:0000256" key="8">
    <source>
        <dbReference type="ARBA" id="ARBA00023136"/>
    </source>
</evidence>
<dbReference type="InterPro" id="IPR002146">
    <property type="entry name" value="ATP_synth_b/b'su_bac/chlpt"/>
</dbReference>
<dbReference type="Pfam" id="PF00430">
    <property type="entry name" value="ATP-synt_B"/>
    <property type="match status" value="1"/>
</dbReference>
<comment type="function">
    <text evidence="10 12">F(1)F(0) ATP synthase produces ATP from ADP in the presence of a proton or sodium gradient. F-type ATPases consist of two structural domains, F(1) containing the extramembraneous catalytic core and F(0) containing the membrane proton channel, linked together by a central stalk and a peripheral stalk. During catalysis, ATP synthesis in the catalytic domain of F(1) is coupled via a rotary mechanism of the central stalk subunits to proton translocation.</text>
</comment>
<dbReference type="EMBL" id="VFPG01000001">
    <property type="protein sequence ID" value="TQM32811.1"/>
    <property type="molecule type" value="Genomic_DNA"/>
</dbReference>